<dbReference type="AlphaFoldDB" id="A0A9X2AZX8"/>
<dbReference type="NCBIfam" id="TIGR00256">
    <property type="entry name" value="D-aminoacyl-tRNA deacylase"/>
    <property type="match status" value="1"/>
</dbReference>
<dbReference type="RefSeq" id="WP_244805289.1">
    <property type="nucleotide sequence ID" value="NZ_JALIEA010000017.1"/>
</dbReference>
<dbReference type="PANTHER" id="PTHR10472">
    <property type="entry name" value="D-TYROSYL-TRNA TYR DEACYLASE"/>
    <property type="match status" value="1"/>
</dbReference>
<gene>
    <name evidence="2" type="primary">dtd</name>
    <name evidence="2" type="ORF">MUN33_12745</name>
</gene>
<dbReference type="GO" id="GO:0005737">
    <property type="term" value="C:cytoplasm"/>
    <property type="evidence" value="ECO:0007669"/>
    <property type="project" value="InterPro"/>
</dbReference>
<dbReference type="Pfam" id="PF02580">
    <property type="entry name" value="Tyr_Deacylase"/>
    <property type="match status" value="1"/>
</dbReference>
<evidence type="ECO:0000256" key="1">
    <source>
        <dbReference type="ARBA" id="ARBA00009673"/>
    </source>
</evidence>
<proteinExistence type="inferred from homology"/>
<comment type="caution">
    <text evidence="2">The sequence shown here is derived from an EMBL/GenBank/DDBJ whole genome shotgun (WGS) entry which is preliminary data.</text>
</comment>
<dbReference type="Proteomes" id="UP001139207">
    <property type="component" value="Unassembled WGS sequence"/>
</dbReference>
<dbReference type="InterPro" id="IPR023509">
    <property type="entry name" value="DTD-like_sf"/>
</dbReference>
<organism evidence="2 3">
    <name type="scientific">Corynebacterium kalidii</name>
    <dbReference type="NCBI Taxonomy" id="2931982"/>
    <lineage>
        <taxon>Bacteria</taxon>
        <taxon>Bacillati</taxon>
        <taxon>Actinomycetota</taxon>
        <taxon>Actinomycetes</taxon>
        <taxon>Mycobacteriales</taxon>
        <taxon>Corynebacteriaceae</taxon>
        <taxon>Corynebacterium</taxon>
    </lineage>
</organism>
<dbReference type="EMBL" id="JALIEA010000017">
    <property type="protein sequence ID" value="MCJ7859571.1"/>
    <property type="molecule type" value="Genomic_DNA"/>
</dbReference>
<dbReference type="PANTHER" id="PTHR10472:SF5">
    <property type="entry name" value="D-AMINOACYL-TRNA DEACYLASE 1"/>
    <property type="match status" value="1"/>
</dbReference>
<comment type="similarity">
    <text evidence="1">Belongs to the DTD family.</text>
</comment>
<keyword evidence="3" id="KW-1185">Reference proteome</keyword>
<accession>A0A9X2AZX8</accession>
<reference evidence="2" key="1">
    <citation type="submission" date="2022-04" db="EMBL/GenBank/DDBJ databases">
        <title>Corynebacterium kalidii LD5P10.</title>
        <authorList>
            <person name="Sun J.Q."/>
        </authorList>
    </citation>
    <scope>NUCLEOTIDE SEQUENCE</scope>
    <source>
        <strain evidence="2">LD5P10</strain>
    </source>
</reference>
<dbReference type="GO" id="GO:0051500">
    <property type="term" value="F:D-tyrosyl-tRNA(Tyr) deacylase activity"/>
    <property type="evidence" value="ECO:0007669"/>
    <property type="project" value="TreeGrafter"/>
</dbReference>
<evidence type="ECO:0000313" key="3">
    <source>
        <dbReference type="Proteomes" id="UP001139207"/>
    </source>
</evidence>
<evidence type="ECO:0000313" key="2">
    <source>
        <dbReference type="EMBL" id="MCJ7859571.1"/>
    </source>
</evidence>
<dbReference type="EC" id="3.1.1.96" evidence="2"/>
<dbReference type="SUPFAM" id="SSF69500">
    <property type="entry name" value="DTD-like"/>
    <property type="match status" value="1"/>
</dbReference>
<protein>
    <submittedName>
        <fullName evidence="2">D-aminoacyl-tRNA deacylase</fullName>
        <ecNumber evidence="2">3.1.1.96</ecNumber>
    </submittedName>
</protein>
<dbReference type="InterPro" id="IPR003732">
    <property type="entry name" value="Daa-tRNA_deacyls_DTD"/>
</dbReference>
<sequence length="158" mass="16428">MRAVVSTVHEASVTVDGVVVGAVDADRDGSGRGALLALVGVGRHDGPDAWRTVARKIAELRILPARGEPWDGARTAGAQDNGAEVLLVSQFTLMGATAKGRRPSWSAAAPGPVAEEVLGWIVEDLRGRGLRVETGVFGAMMDVRSTNAGPYTVVVDAE</sequence>
<name>A0A9X2AZX8_9CORY</name>
<keyword evidence="2" id="KW-0378">Hydrolase</keyword>
<dbReference type="Gene3D" id="3.50.80.10">
    <property type="entry name" value="D-tyrosyl-tRNA(Tyr) deacylase"/>
    <property type="match status" value="1"/>
</dbReference>